<gene>
    <name evidence="3" type="ordered locus">Caul_1127</name>
</gene>
<proteinExistence type="predicted"/>
<evidence type="ECO:0000259" key="1">
    <source>
        <dbReference type="Pfam" id="PF07755"/>
    </source>
</evidence>
<dbReference type="EMBL" id="CP000927">
    <property type="protein sequence ID" value="ABZ70257.1"/>
    <property type="molecule type" value="Genomic_DNA"/>
</dbReference>
<dbReference type="PANTHER" id="PTHR40690:SF1">
    <property type="entry name" value="DUF1611 DOMAIN-CONTAINING PROTEIN"/>
    <property type="match status" value="1"/>
</dbReference>
<dbReference type="KEGG" id="cak:Caul_1127"/>
<evidence type="ECO:0008006" key="4">
    <source>
        <dbReference type="Google" id="ProtNLM"/>
    </source>
</evidence>
<dbReference type="InterPro" id="IPR027417">
    <property type="entry name" value="P-loop_NTPase"/>
</dbReference>
<dbReference type="Gene3D" id="3.40.50.720">
    <property type="entry name" value="NAD(P)-binding Rossmann-like Domain"/>
    <property type="match status" value="1"/>
</dbReference>
<dbReference type="AlphaFoldDB" id="B0SX96"/>
<dbReference type="Pfam" id="PF07755">
    <property type="entry name" value="DUF1611"/>
    <property type="match status" value="1"/>
</dbReference>
<dbReference type="eggNOG" id="COG3367">
    <property type="taxonomic scope" value="Bacteria"/>
</dbReference>
<evidence type="ECO:0000259" key="2">
    <source>
        <dbReference type="Pfam" id="PF17396"/>
    </source>
</evidence>
<protein>
    <recommendedName>
        <fullName evidence="4">EBNA-1 nuclear protein</fullName>
    </recommendedName>
</protein>
<dbReference type="SUPFAM" id="SSF52540">
    <property type="entry name" value="P-loop containing nucleoside triphosphate hydrolases"/>
    <property type="match status" value="1"/>
</dbReference>
<organism evidence="3">
    <name type="scientific">Caulobacter sp. (strain K31)</name>
    <dbReference type="NCBI Taxonomy" id="366602"/>
    <lineage>
        <taxon>Bacteria</taxon>
        <taxon>Pseudomonadati</taxon>
        <taxon>Pseudomonadota</taxon>
        <taxon>Alphaproteobacteria</taxon>
        <taxon>Caulobacterales</taxon>
        <taxon>Caulobacteraceae</taxon>
        <taxon>Caulobacter</taxon>
    </lineage>
</organism>
<dbReference type="PANTHER" id="PTHR40690">
    <property type="entry name" value="GLL3100 PROTEIN"/>
    <property type="match status" value="1"/>
</dbReference>
<dbReference type="Pfam" id="PF17396">
    <property type="entry name" value="DUF1611_N"/>
    <property type="match status" value="1"/>
</dbReference>
<feature type="domain" description="D-glutamate N-acetyltransferase-like N-terminal" evidence="2">
    <location>
        <begin position="46"/>
        <end position="124"/>
    </location>
</feature>
<dbReference type="InterPro" id="IPR011669">
    <property type="entry name" value="DgcN-like"/>
</dbReference>
<dbReference type="InterPro" id="IPR035086">
    <property type="entry name" value="DgcN-like_C"/>
</dbReference>
<reference evidence="3" key="1">
    <citation type="submission" date="2008-01" db="EMBL/GenBank/DDBJ databases">
        <title>Complete sequence of chromosome of Caulobacter sp. K31.</title>
        <authorList>
            <consortium name="US DOE Joint Genome Institute"/>
            <person name="Copeland A."/>
            <person name="Lucas S."/>
            <person name="Lapidus A."/>
            <person name="Barry K."/>
            <person name="Glavina del Rio T."/>
            <person name="Dalin E."/>
            <person name="Tice H."/>
            <person name="Pitluck S."/>
            <person name="Bruce D."/>
            <person name="Goodwin L."/>
            <person name="Thompson L.S."/>
            <person name="Brettin T."/>
            <person name="Detter J.C."/>
            <person name="Han C."/>
            <person name="Schmutz J."/>
            <person name="Larimer F."/>
            <person name="Land M."/>
            <person name="Hauser L."/>
            <person name="Kyrpides N."/>
            <person name="Kim E."/>
            <person name="Stephens C."/>
            <person name="Richardson P."/>
        </authorList>
    </citation>
    <scope>NUCLEOTIDE SEQUENCE [LARGE SCALE GENOMIC DNA]</scope>
    <source>
        <strain evidence="3">K31</strain>
    </source>
</reference>
<accession>B0SX96</accession>
<dbReference type="OrthoDB" id="9778498at2"/>
<dbReference type="InterPro" id="IPR035402">
    <property type="entry name" value="DgcN-like_N"/>
</dbReference>
<dbReference type="Gene3D" id="3.40.50.300">
    <property type="entry name" value="P-loop containing nucleotide triphosphate hydrolases"/>
    <property type="match status" value="1"/>
</dbReference>
<dbReference type="HOGENOM" id="CLU_059741_1_0_5"/>
<dbReference type="STRING" id="366602.Caul_1127"/>
<name>B0SX96_CAUSK</name>
<dbReference type="PIRSF" id="PIRSF026760">
    <property type="entry name" value="UCP026760"/>
    <property type="match status" value="1"/>
</dbReference>
<feature type="domain" description="D-glutamate N-acetyltransferase-like C-terminal" evidence="1">
    <location>
        <begin position="131"/>
        <end position="328"/>
    </location>
</feature>
<sequence>MDLPYPCLIFLGDVDRVSAKTASGVAYWRPDACVGQLRLPGGEADLRLPDMTPEAARAAGARSLLIGVANAGGYIPPHWEAVLIDALEAGLDLISGLHTRLADLPKVRDTAQRLGRRLIEARVPDPAICVVGTGEKRSGKRLLTVGTDCAVGKMYAALAITAALKARGVDADFRATGQTGIFIAGSGAPIDAIVSDFVAGAAEQLSPAAAPDHWDVIEGQGSLFHPAYAGVTLGLLHGSQPDALVLCHDATRTAIDGLETFPLPGLSEAISLNLRLAALTNPGVWLAGICINTSRLDEAAAAACLRDIEQTIGVPVCDPVRTGVAAIVDGLPLDDASVAA</sequence>
<evidence type="ECO:0000313" key="3">
    <source>
        <dbReference type="EMBL" id="ABZ70257.1"/>
    </source>
</evidence>